<comment type="caution">
    <text evidence="1">The sequence shown here is derived from an EMBL/GenBank/DDBJ whole genome shotgun (WGS) entry which is preliminary data.</text>
</comment>
<accession>A0A2R5FMM0</accession>
<gene>
    <name evidence="1" type="ORF">NIES4072_36790</name>
</gene>
<evidence type="ECO:0000313" key="2">
    <source>
        <dbReference type="Proteomes" id="UP000245124"/>
    </source>
</evidence>
<sequence>MVLGEGDNAELFPLPSSSFRDLCKKSIVQNNYLVHQPKYVVSGFYQSPLIECVGVARRRHR</sequence>
<dbReference type="Proteomes" id="UP000245124">
    <property type="component" value="Unassembled WGS sequence"/>
</dbReference>
<reference evidence="1 2" key="1">
    <citation type="submission" date="2017-06" db="EMBL/GenBank/DDBJ databases">
        <title>Genome sequencing of cyanobaciteial culture collection at National Institute for Environmental Studies (NIES).</title>
        <authorList>
            <person name="Hirose Y."/>
            <person name="Shimura Y."/>
            <person name="Fujisawa T."/>
            <person name="Nakamura Y."/>
            <person name="Kawachi M."/>
        </authorList>
    </citation>
    <scope>NUCLEOTIDE SEQUENCE [LARGE SCALE GENOMIC DNA]</scope>
    <source>
        <strain evidence="1 2">NIES-4072</strain>
    </source>
</reference>
<dbReference type="AlphaFoldDB" id="A0A2R5FMM0"/>
<name>A0A2R5FMM0_NOSCO</name>
<protein>
    <submittedName>
        <fullName evidence="1">Uncharacterized protein</fullName>
    </submittedName>
</protein>
<dbReference type="EMBL" id="BDUD01000001">
    <property type="protein sequence ID" value="GBG20010.1"/>
    <property type="molecule type" value="Genomic_DNA"/>
</dbReference>
<keyword evidence="2" id="KW-1185">Reference proteome</keyword>
<organism evidence="1 2">
    <name type="scientific">Nostoc commune NIES-4072</name>
    <dbReference type="NCBI Taxonomy" id="2005467"/>
    <lineage>
        <taxon>Bacteria</taxon>
        <taxon>Bacillati</taxon>
        <taxon>Cyanobacteriota</taxon>
        <taxon>Cyanophyceae</taxon>
        <taxon>Nostocales</taxon>
        <taxon>Nostocaceae</taxon>
        <taxon>Nostoc</taxon>
    </lineage>
</organism>
<proteinExistence type="predicted"/>
<evidence type="ECO:0000313" key="1">
    <source>
        <dbReference type="EMBL" id="GBG20010.1"/>
    </source>
</evidence>